<comment type="subcellular location">
    <subcellularLocation>
        <location evidence="2">Nucleus</location>
    </subcellularLocation>
</comment>
<keyword evidence="10" id="KW-0804">Transcription</keyword>
<name>A0A6P8PJ15_GEOSA</name>
<dbReference type="FunFam" id="3.30.160.60:FF:000396">
    <property type="entry name" value="Zinc finger protein"/>
    <property type="match status" value="1"/>
</dbReference>
<feature type="domain" description="C2H2-type" evidence="13">
    <location>
        <begin position="287"/>
        <end position="314"/>
    </location>
</feature>
<evidence type="ECO:0000256" key="1">
    <source>
        <dbReference type="ARBA" id="ARBA00003767"/>
    </source>
</evidence>
<gene>
    <name evidence="16" type="primary">LOC117354765</name>
</gene>
<evidence type="ECO:0000259" key="14">
    <source>
        <dbReference type="PROSITE" id="PS50805"/>
    </source>
</evidence>
<feature type="domain" description="C2H2-type" evidence="13">
    <location>
        <begin position="203"/>
        <end position="230"/>
    </location>
</feature>
<dbReference type="FunFam" id="3.30.160.60:FF:000295">
    <property type="entry name" value="zinc finger protein 19"/>
    <property type="match status" value="1"/>
</dbReference>
<feature type="domain" description="C2H2-type" evidence="13">
    <location>
        <begin position="231"/>
        <end position="258"/>
    </location>
</feature>
<dbReference type="PANTHER" id="PTHR24393">
    <property type="entry name" value="ZINC FINGER PROTEIN"/>
    <property type="match status" value="1"/>
</dbReference>
<feature type="domain" description="C2H2-type" evidence="13">
    <location>
        <begin position="315"/>
        <end position="342"/>
    </location>
</feature>
<dbReference type="FunFam" id="3.30.160.60:FF:001239">
    <property type="entry name" value="Zinc finger protein 615"/>
    <property type="match status" value="1"/>
</dbReference>
<dbReference type="SUPFAM" id="SSF109640">
    <property type="entry name" value="KRAB domain (Kruppel-associated box)"/>
    <property type="match status" value="1"/>
</dbReference>
<keyword evidence="6 12" id="KW-0863">Zinc-finger</keyword>
<evidence type="ECO:0000256" key="8">
    <source>
        <dbReference type="ARBA" id="ARBA00023015"/>
    </source>
</evidence>
<reference evidence="16" key="1">
    <citation type="submission" date="2025-08" db="UniProtKB">
        <authorList>
            <consortium name="RefSeq"/>
        </authorList>
    </citation>
    <scope>IDENTIFICATION</scope>
</reference>
<dbReference type="Pfam" id="PF00096">
    <property type="entry name" value="zf-C2H2"/>
    <property type="match status" value="7"/>
</dbReference>
<evidence type="ECO:0000256" key="6">
    <source>
        <dbReference type="ARBA" id="ARBA00022771"/>
    </source>
</evidence>
<feature type="domain" description="C2H2-type" evidence="13">
    <location>
        <begin position="398"/>
        <end position="425"/>
    </location>
</feature>
<organism evidence="15 16">
    <name type="scientific">Geotrypetes seraphini</name>
    <name type="common">Gaboon caecilian</name>
    <name type="synonym">Caecilia seraphini</name>
    <dbReference type="NCBI Taxonomy" id="260995"/>
    <lineage>
        <taxon>Eukaryota</taxon>
        <taxon>Metazoa</taxon>
        <taxon>Chordata</taxon>
        <taxon>Craniata</taxon>
        <taxon>Vertebrata</taxon>
        <taxon>Euteleostomi</taxon>
        <taxon>Amphibia</taxon>
        <taxon>Gymnophiona</taxon>
        <taxon>Geotrypetes</taxon>
    </lineage>
</organism>
<dbReference type="CDD" id="cd07765">
    <property type="entry name" value="KRAB_A-box"/>
    <property type="match status" value="1"/>
</dbReference>
<comment type="function">
    <text evidence="1">May be involved in transcriptional regulation.</text>
</comment>
<evidence type="ECO:0000256" key="5">
    <source>
        <dbReference type="ARBA" id="ARBA00022737"/>
    </source>
</evidence>
<evidence type="ECO:0000256" key="11">
    <source>
        <dbReference type="ARBA" id="ARBA00023242"/>
    </source>
</evidence>
<dbReference type="OrthoDB" id="40579at2759"/>
<dbReference type="GO" id="GO:0008270">
    <property type="term" value="F:zinc ion binding"/>
    <property type="evidence" value="ECO:0007669"/>
    <property type="project" value="UniProtKB-KW"/>
</dbReference>
<dbReference type="InterPro" id="IPR036236">
    <property type="entry name" value="Znf_C2H2_sf"/>
</dbReference>
<evidence type="ECO:0000256" key="12">
    <source>
        <dbReference type="PROSITE-ProRule" id="PRU00042"/>
    </source>
</evidence>
<accession>A0A6P8PJ15</accession>
<keyword evidence="8" id="KW-0805">Transcription regulation</keyword>
<dbReference type="FunFam" id="3.30.160.60:FF:002343">
    <property type="entry name" value="Zinc finger protein 33A"/>
    <property type="match status" value="2"/>
</dbReference>
<feature type="domain" description="KRAB" evidence="14">
    <location>
        <begin position="11"/>
        <end position="82"/>
    </location>
</feature>
<keyword evidence="7" id="KW-0862">Zinc</keyword>
<evidence type="ECO:0000256" key="4">
    <source>
        <dbReference type="ARBA" id="ARBA00022723"/>
    </source>
</evidence>
<comment type="similarity">
    <text evidence="3">Belongs to the krueppel C2H2-type zinc-finger protein family.</text>
</comment>
<keyword evidence="15" id="KW-1185">Reference proteome</keyword>
<dbReference type="PROSITE" id="PS00028">
    <property type="entry name" value="ZINC_FINGER_C2H2_1"/>
    <property type="match status" value="8"/>
</dbReference>
<dbReference type="GO" id="GO:0000978">
    <property type="term" value="F:RNA polymerase II cis-regulatory region sequence-specific DNA binding"/>
    <property type="evidence" value="ECO:0007669"/>
    <property type="project" value="TreeGrafter"/>
</dbReference>
<dbReference type="KEGG" id="gsh:117354765"/>
<dbReference type="PROSITE" id="PS50157">
    <property type="entry name" value="ZINC_FINGER_C2H2_2"/>
    <property type="match status" value="8"/>
</dbReference>
<dbReference type="Pfam" id="PF01352">
    <property type="entry name" value="KRAB"/>
    <property type="match status" value="1"/>
</dbReference>
<dbReference type="GO" id="GO:0005634">
    <property type="term" value="C:nucleus"/>
    <property type="evidence" value="ECO:0007669"/>
    <property type="project" value="UniProtKB-SubCell"/>
</dbReference>
<evidence type="ECO:0000256" key="2">
    <source>
        <dbReference type="ARBA" id="ARBA00004123"/>
    </source>
</evidence>
<evidence type="ECO:0000256" key="10">
    <source>
        <dbReference type="ARBA" id="ARBA00023163"/>
    </source>
</evidence>
<proteinExistence type="inferred from homology"/>
<protein>
    <submittedName>
        <fullName evidence="16">Zinc finger protein 154-like isoform X1</fullName>
    </submittedName>
</protein>
<dbReference type="FunFam" id="3.30.160.60:FF:000358">
    <property type="entry name" value="zinc finger protein 24"/>
    <property type="match status" value="1"/>
</dbReference>
<dbReference type="Gene3D" id="6.10.140.140">
    <property type="match status" value="1"/>
</dbReference>
<dbReference type="InterPro" id="IPR013087">
    <property type="entry name" value="Znf_C2H2_type"/>
</dbReference>
<dbReference type="Proteomes" id="UP000515159">
    <property type="component" value="Chromosome 2"/>
</dbReference>
<dbReference type="InParanoid" id="A0A6P8PJ15"/>
<evidence type="ECO:0000313" key="16">
    <source>
        <dbReference type="RefSeq" id="XP_033788607.1"/>
    </source>
</evidence>
<feature type="domain" description="C2H2-type" evidence="13">
    <location>
        <begin position="175"/>
        <end position="202"/>
    </location>
</feature>
<dbReference type="InterPro" id="IPR036051">
    <property type="entry name" value="KRAB_dom_sf"/>
</dbReference>
<dbReference type="PROSITE" id="PS50805">
    <property type="entry name" value="KRAB"/>
    <property type="match status" value="1"/>
</dbReference>
<dbReference type="InterPro" id="IPR001909">
    <property type="entry name" value="KRAB"/>
</dbReference>
<dbReference type="SUPFAM" id="SSF57667">
    <property type="entry name" value="beta-beta-alpha zinc fingers"/>
    <property type="match status" value="4"/>
</dbReference>
<dbReference type="SMART" id="SM00355">
    <property type="entry name" value="ZnF_C2H2"/>
    <property type="match status" value="8"/>
</dbReference>
<evidence type="ECO:0000259" key="13">
    <source>
        <dbReference type="PROSITE" id="PS50157"/>
    </source>
</evidence>
<dbReference type="PANTHER" id="PTHR24393:SF15">
    <property type="entry name" value="IP01243P-RELATED"/>
    <property type="match status" value="1"/>
</dbReference>
<feature type="domain" description="C2H2-type" evidence="13">
    <location>
        <begin position="370"/>
        <end position="397"/>
    </location>
</feature>
<dbReference type="FunFam" id="3.30.160.60:FF:000759">
    <property type="entry name" value="zinc finger protein 16"/>
    <property type="match status" value="1"/>
</dbReference>
<dbReference type="SMART" id="SM00349">
    <property type="entry name" value="KRAB"/>
    <property type="match status" value="1"/>
</dbReference>
<evidence type="ECO:0000256" key="7">
    <source>
        <dbReference type="ARBA" id="ARBA00022833"/>
    </source>
</evidence>
<dbReference type="GeneID" id="117354765"/>
<evidence type="ECO:0000256" key="9">
    <source>
        <dbReference type="ARBA" id="ARBA00023125"/>
    </source>
</evidence>
<keyword evidence="9" id="KW-0238">DNA-binding</keyword>
<dbReference type="RefSeq" id="XP_033788607.1">
    <property type="nucleotide sequence ID" value="XM_033932716.1"/>
</dbReference>
<keyword evidence="11" id="KW-0539">Nucleus</keyword>
<dbReference type="Gene3D" id="3.30.160.60">
    <property type="entry name" value="Classic Zinc Finger"/>
    <property type="match status" value="7"/>
</dbReference>
<sequence length="470" mass="54084">MTAEGCVQMPVTFDDVAIYFSQEEWEELNEQQRELYQEVMRENLELLTSLGYPKATHDITLKIKEWEESCIWEQQDTQGDEILLSFHADTGPAQKDPDVTLSIDHMKVPYIEEQQILHWITGTTLSCKGDPPENKKEESPVQVIIAPAIPKRIVLLKDRRDPFYQRTCGGERSPHTCSFCGKSFQKMSYLCTHQRIHTGEKPFQCAECGKTFTFRLQLVRHARTHTGETPFTCSECGKSFSEKQNLKIHTRIHTGERPYQCTECAKSYIHKTNLIAHQRIHTGVKPFPCTECGKSFRQKSDLMRHHRIHTGALPFVCTECRKGFGQKSDLLKHQKIHTRDGKTRNSGQVTVHRTRAPLMHQKIPPGEKPFTCIECGWEFVKKSNLIQHQRTHAKVRKLLCSKCGEQFQQELDLVKHRKTHVEAPANEGEAKTSVLLDSQTDCYSSLHENLLLSTTFLQNLLTSTSTFQYE</sequence>
<keyword evidence="4" id="KW-0479">Metal-binding</keyword>
<feature type="domain" description="C2H2-type" evidence="13">
    <location>
        <begin position="259"/>
        <end position="286"/>
    </location>
</feature>
<keyword evidence="5" id="KW-0677">Repeat</keyword>
<dbReference type="GO" id="GO:0001228">
    <property type="term" value="F:DNA-binding transcription activator activity, RNA polymerase II-specific"/>
    <property type="evidence" value="ECO:0007669"/>
    <property type="project" value="TreeGrafter"/>
</dbReference>
<evidence type="ECO:0000256" key="3">
    <source>
        <dbReference type="ARBA" id="ARBA00006991"/>
    </source>
</evidence>
<dbReference type="AlphaFoldDB" id="A0A6P8PJ15"/>
<evidence type="ECO:0000313" key="15">
    <source>
        <dbReference type="Proteomes" id="UP000515159"/>
    </source>
</evidence>